<evidence type="ECO:0000256" key="7">
    <source>
        <dbReference type="ARBA" id="ARBA00023002"/>
    </source>
</evidence>
<accession>A0ABQ4ZH22</accession>
<reference evidence="11" key="2">
    <citation type="submission" date="2022-01" db="EMBL/GenBank/DDBJ databases">
        <authorList>
            <person name="Yamashiro T."/>
            <person name="Shiraishi A."/>
            <person name="Satake H."/>
            <person name="Nakayama K."/>
        </authorList>
    </citation>
    <scope>NUCLEOTIDE SEQUENCE</scope>
</reference>
<keyword evidence="12" id="KW-1185">Reference proteome</keyword>
<protein>
    <recommendedName>
        <fullName evidence="3">cellulase</fullName>
        <ecNumber evidence="3">3.2.1.4</ecNumber>
    </recommendedName>
</protein>
<keyword evidence="7" id="KW-0560">Oxidoreductase</keyword>
<comment type="caution">
    <text evidence="11">The sequence shown here is derived from an EMBL/GenBank/DDBJ whole genome shotgun (WGS) entry which is preliminary data.</text>
</comment>
<gene>
    <name evidence="11" type="ORF">Tco_0771753</name>
</gene>
<dbReference type="InterPro" id="IPR013819">
    <property type="entry name" value="LipOase_C"/>
</dbReference>
<keyword evidence="9" id="KW-0624">Polysaccharide degradation</keyword>
<dbReference type="Gene3D" id="3.10.450.60">
    <property type="match status" value="1"/>
</dbReference>
<dbReference type="InterPro" id="IPR008928">
    <property type="entry name" value="6-hairpin_glycosidase_sf"/>
</dbReference>
<dbReference type="PANTHER" id="PTHR11771">
    <property type="entry name" value="LIPOXYGENASE"/>
    <property type="match status" value="1"/>
</dbReference>
<reference evidence="11" key="1">
    <citation type="journal article" date="2022" name="Int. J. Mol. Sci.">
        <title>Draft Genome of Tanacetum Coccineum: Genomic Comparison of Closely Related Tanacetum-Family Plants.</title>
        <authorList>
            <person name="Yamashiro T."/>
            <person name="Shiraishi A."/>
            <person name="Nakayama K."/>
            <person name="Satake H."/>
        </authorList>
    </citation>
    <scope>NUCLEOTIDE SEQUENCE</scope>
</reference>
<evidence type="ECO:0000256" key="4">
    <source>
        <dbReference type="ARBA" id="ARBA00022723"/>
    </source>
</evidence>
<dbReference type="InterPro" id="IPR036226">
    <property type="entry name" value="LipOase_C_sf"/>
</dbReference>
<dbReference type="EC" id="3.2.1.4" evidence="3"/>
<evidence type="ECO:0000256" key="3">
    <source>
        <dbReference type="ARBA" id="ARBA00012601"/>
    </source>
</evidence>
<keyword evidence="4" id="KW-0479">Metal-binding</keyword>
<dbReference type="Gene3D" id="1.20.245.10">
    <property type="entry name" value="Lipoxygenase-1, Domain 5"/>
    <property type="match status" value="1"/>
</dbReference>
<dbReference type="Pfam" id="PF00305">
    <property type="entry name" value="Lipoxygenase"/>
    <property type="match status" value="1"/>
</dbReference>
<sequence>MDTPQMVYTVSPQNPGSDVVAETAAALAAAAIAFSNFDNPYSQKKSDYKNDGNFKTILTIELSLPHPEGDNFGPISNVYTPAQEGVEGSVWQLAKAYVAVYDFGIHKLINHWLSTHAVVEPFVIAANRQLSILHTIYKLLYPHFRDTMNINAFARQILINGGVILEKIENMLLNIITMLTKGF</sequence>
<feature type="domain" description="Lipoxygenase" evidence="10">
    <location>
        <begin position="1"/>
        <end position="183"/>
    </location>
</feature>
<dbReference type="Proteomes" id="UP001151760">
    <property type="component" value="Unassembled WGS sequence"/>
</dbReference>
<evidence type="ECO:0000256" key="6">
    <source>
        <dbReference type="ARBA" id="ARBA00023001"/>
    </source>
</evidence>
<dbReference type="InterPro" id="IPR000907">
    <property type="entry name" value="LipOase"/>
</dbReference>
<evidence type="ECO:0000256" key="1">
    <source>
        <dbReference type="ARBA" id="ARBA00000966"/>
    </source>
</evidence>
<evidence type="ECO:0000313" key="11">
    <source>
        <dbReference type="EMBL" id="GJS89117.1"/>
    </source>
</evidence>
<evidence type="ECO:0000256" key="2">
    <source>
        <dbReference type="ARBA" id="ARBA00007072"/>
    </source>
</evidence>
<evidence type="ECO:0000313" key="12">
    <source>
        <dbReference type="Proteomes" id="UP001151760"/>
    </source>
</evidence>
<evidence type="ECO:0000256" key="9">
    <source>
        <dbReference type="ARBA" id="ARBA00023326"/>
    </source>
</evidence>
<keyword evidence="5" id="KW-0223">Dioxygenase</keyword>
<keyword evidence="8" id="KW-0119">Carbohydrate metabolism</keyword>
<evidence type="ECO:0000256" key="5">
    <source>
        <dbReference type="ARBA" id="ARBA00022964"/>
    </source>
</evidence>
<evidence type="ECO:0000256" key="8">
    <source>
        <dbReference type="ARBA" id="ARBA00023277"/>
    </source>
</evidence>
<proteinExistence type="inferred from homology"/>
<dbReference type="PRINTS" id="PR00087">
    <property type="entry name" value="LIPOXYGENASE"/>
</dbReference>
<organism evidence="11 12">
    <name type="scientific">Tanacetum coccineum</name>
    <dbReference type="NCBI Taxonomy" id="301880"/>
    <lineage>
        <taxon>Eukaryota</taxon>
        <taxon>Viridiplantae</taxon>
        <taxon>Streptophyta</taxon>
        <taxon>Embryophyta</taxon>
        <taxon>Tracheophyta</taxon>
        <taxon>Spermatophyta</taxon>
        <taxon>Magnoliopsida</taxon>
        <taxon>eudicotyledons</taxon>
        <taxon>Gunneridae</taxon>
        <taxon>Pentapetalae</taxon>
        <taxon>asterids</taxon>
        <taxon>campanulids</taxon>
        <taxon>Asterales</taxon>
        <taxon>Asteraceae</taxon>
        <taxon>Asteroideae</taxon>
        <taxon>Anthemideae</taxon>
        <taxon>Anthemidinae</taxon>
        <taxon>Tanacetum</taxon>
    </lineage>
</organism>
<comment type="similarity">
    <text evidence="2">Belongs to the glycosyl hydrolase 9 (cellulase E) family.</text>
</comment>
<dbReference type="InterPro" id="IPR001701">
    <property type="entry name" value="Glyco_hydro_9"/>
</dbReference>
<name>A0ABQ4ZH22_9ASTR</name>
<dbReference type="SUPFAM" id="SSF48484">
    <property type="entry name" value="Lipoxigenase"/>
    <property type="match status" value="1"/>
</dbReference>
<dbReference type="InterPro" id="IPR012341">
    <property type="entry name" value="6hp_glycosidase-like_sf"/>
</dbReference>
<evidence type="ECO:0000259" key="10">
    <source>
        <dbReference type="PROSITE" id="PS51393"/>
    </source>
</evidence>
<dbReference type="Gene3D" id="1.50.10.10">
    <property type="match status" value="1"/>
</dbReference>
<dbReference type="SUPFAM" id="SSF48208">
    <property type="entry name" value="Six-hairpin glycosidases"/>
    <property type="match status" value="1"/>
</dbReference>
<dbReference type="PROSITE" id="PS51393">
    <property type="entry name" value="LIPOXYGENASE_3"/>
    <property type="match status" value="1"/>
</dbReference>
<keyword evidence="6" id="KW-0136">Cellulose degradation</keyword>
<dbReference type="Pfam" id="PF00759">
    <property type="entry name" value="Glyco_hydro_9"/>
    <property type="match status" value="1"/>
</dbReference>
<comment type="catalytic activity">
    <reaction evidence="1">
        <text>Endohydrolysis of (1-&gt;4)-beta-D-glucosidic linkages in cellulose, lichenin and cereal beta-D-glucans.</text>
        <dbReference type="EC" id="3.2.1.4"/>
    </reaction>
</comment>
<dbReference type="EMBL" id="BQNB010011326">
    <property type="protein sequence ID" value="GJS89117.1"/>
    <property type="molecule type" value="Genomic_DNA"/>
</dbReference>